<organism evidence="2">
    <name type="scientific">Rhodotorula toruloides</name>
    <name type="common">Yeast</name>
    <name type="synonym">Rhodosporidium toruloides</name>
    <dbReference type="NCBI Taxonomy" id="5286"/>
    <lineage>
        <taxon>Eukaryota</taxon>
        <taxon>Fungi</taxon>
        <taxon>Dikarya</taxon>
        <taxon>Basidiomycota</taxon>
        <taxon>Pucciniomycotina</taxon>
        <taxon>Microbotryomycetes</taxon>
        <taxon>Sporidiobolales</taxon>
        <taxon>Sporidiobolaceae</taxon>
        <taxon>Rhodotorula</taxon>
    </lineage>
</organism>
<dbReference type="AlphaFoldDB" id="A0A061BCU0"/>
<keyword evidence="1" id="KW-0472">Membrane</keyword>
<feature type="transmembrane region" description="Helical" evidence="1">
    <location>
        <begin position="132"/>
        <end position="152"/>
    </location>
</feature>
<feature type="transmembrane region" description="Helical" evidence="1">
    <location>
        <begin position="269"/>
        <end position="289"/>
    </location>
</feature>
<gene>
    <name evidence="2" type="ORF">RHTO0S_15e01860g</name>
</gene>
<protein>
    <submittedName>
        <fullName evidence="2">RHTO0S15e01860g1_1</fullName>
    </submittedName>
</protein>
<accession>A0A061BCU0</accession>
<feature type="transmembrane region" description="Helical" evidence="1">
    <location>
        <begin position="191"/>
        <end position="210"/>
    </location>
</feature>
<keyword evidence="1" id="KW-1133">Transmembrane helix</keyword>
<dbReference type="OrthoDB" id="2523760at2759"/>
<reference evidence="2" key="1">
    <citation type="journal article" date="2014" name="Genome Announc.">
        <title>Draft genome sequence of Rhodosporidium toruloides CECT1137, an oleaginous yeast of biotechnological interest.</title>
        <authorList>
            <person name="Morin N."/>
            <person name="Calcas X."/>
            <person name="Devillers H."/>
            <person name="Durrens P."/>
            <person name="Sherman D.J."/>
            <person name="Nicaud J.-M."/>
            <person name="Neuveglise C."/>
        </authorList>
    </citation>
    <scope>NUCLEOTIDE SEQUENCE</scope>
    <source>
        <strain evidence="2">CECT1137</strain>
    </source>
</reference>
<proteinExistence type="predicted"/>
<evidence type="ECO:0000313" key="2">
    <source>
        <dbReference type="EMBL" id="CDR47788.1"/>
    </source>
</evidence>
<sequence length="393" mass="44420">MAPVSRLHEAARSLVSSLATEFPKHLNLPSRLPSLHPRDIDISSADPAVLKSILDSTRTYQILAIWSPDLTAVVFCYFFAAMLKGSTELLVRREAVERAWASVRGKKGTDGIEVADVKARLSVPAKAAVSHFFNLVLTTTVLALQLYAWRLFVVPQTPIRIDDVEVLMVALKLLLVGYAADLIFSAFSIDIFIHHLFTFALLVVGQIAAYKTSELKFCRLAQWLVLQATLEQAEYVALGCYQLSKYYSIQERPETARKMLRVAYRAMRVSSYICWVQKFLPVAFAIYWLKRLWAEVDYLPWGRAWCAMATTVLSLLLILQVRFCDDQSSLAAHFRHKLEGGPPPPRNGPVIRFLLRLFRSRNRREPSSPLPQHVEECTQLDDAEKPVCEAGRG</sequence>
<dbReference type="EMBL" id="LK052950">
    <property type="protein sequence ID" value="CDR47788.1"/>
    <property type="molecule type" value="Genomic_DNA"/>
</dbReference>
<name>A0A061BCU0_RHOTO</name>
<evidence type="ECO:0000256" key="1">
    <source>
        <dbReference type="SAM" id="Phobius"/>
    </source>
</evidence>
<feature type="transmembrane region" description="Helical" evidence="1">
    <location>
        <begin position="164"/>
        <end position="185"/>
    </location>
</feature>
<feature type="transmembrane region" description="Helical" evidence="1">
    <location>
        <begin position="60"/>
        <end position="80"/>
    </location>
</feature>
<keyword evidence="1" id="KW-0812">Transmembrane</keyword>
<feature type="transmembrane region" description="Helical" evidence="1">
    <location>
        <begin position="301"/>
        <end position="319"/>
    </location>
</feature>